<reference evidence="7 8" key="1">
    <citation type="submission" date="2015-01" db="EMBL/GenBank/DDBJ databases">
        <title>Draft genome of Vibrio mytili type strain CAIM 528.</title>
        <authorList>
            <person name="Gonzalez-Castillo A."/>
            <person name="Gomez-Gil B."/>
            <person name="Enciso-Ibarra J."/>
        </authorList>
    </citation>
    <scope>NUCLEOTIDE SEQUENCE [LARGE SCALE GENOMIC DNA]</scope>
    <source>
        <strain evidence="7 8">CAIM 528</strain>
    </source>
</reference>
<evidence type="ECO:0000256" key="5">
    <source>
        <dbReference type="ARBA" id="ARBA00023136"/>
    </source>
</evidence>
<name>A0A0C3EDP7_9VIBR</name>
<evidence type="ECO:0000313" key="8">
    <source>
        <dbReference type="Proteomes" id="UP000031977"/>
    </source>
</evidence>
<comment type="caution">
    <text evidence="7">The sequence shown here is derived from an EMBL/GenBank/DDBJ whole genome shotgun (WGS) entry which is preliminary data.</text>
</comment>
<keyword evidence="3 6" id="KW-0812">Transmembrane</keyword>
<feature type="transmembrane region" description="Helical" evidence="6">
    <location>
        <begin position="318"/>
        <end position="339"/>
    </location>
</feature>
<dbReference type="OrthoDB" id="5785171at2"/>
<accession>A0A0C3EDP7</accession>
<dbReference type="AlphaFoldDB" id="A0A0C3EDP7"/>
<feature type="transmembrane region" description="Helical" evidence="6">
    <location>
        <begin position="134"/>
        <end position="151"/>
    </location>
</feature>
<keyword evidence="8" id="KW-1185">Reference proteome</keyword>
<dbReference type="Pfam" id="PF01943">
    <property type="entry name" value="Polysacc_synt"/>
    <property type="match status" value="1"/>
</dbReference>
<dbReference type="GO" id="GO:0005886">
    <property type="term" value="C:plasma membrane"/>
    <property type="evidence" value="ECO:0007669"/>
    <property type="project" value="UniProtKB-SubCell"/>
</dbReference>
<feature type="transmembrane region" description="Helical" evidence="6">
    <location>
        <begin position="100"/>
        <end position="122"/>
    </location>
</feature>
<feature type="transmembrane region" description="Helical" evidence="6">
    <location>
        <begin position="20"/>
        <end position="44"/>
    </location>
</feature>
<keyword evidence="5 6" id="KW-0472">Membrane</keyword>
<dbReference type="STRING" id="50718.SU60_02080"/>
<feature type="transmembrane region" description="Helical" evidence="6">
    <location>
        <begin position="277"/>
        <end position="298"/>
    </location>
</feature>
<keyword evidence="2" id="KW-1003">Cell membrane</keyword>
<keyword evidence="4 6" id="KW-1133">Transmembrane helix</keyword>
<comment type="subcellular location">
    <subcellularLocation>
        <location evidence="1">Cell membrane</location>
        <topology evidence="1">Multi-pass membrane protein</topology>
    </subcellularLocation>
</comment>
<feature type="transmembrane region" description="Helical" evidence="6">
    <location>
        <begin position="239"/>
        <end position="261"/>
    </location>
</feature>
<dbReference type="PANTHER" id="PTHR30250:SF11">
    <property type="entry name" value="O-ANTIGEN TRANSPORTER-RELATED"/>
    <property type="match status" value="1"/>
</dbReference>
<organism evidence="7 8">
    <name type="scientific">Vibrio mytili</name>
    <dbReference type="NCBI Taxonomy" id="50718"/>
    <lineage>
        <taxon>Bacteria</taxon>
        <taxon>Pseudomonadati</taxon>
        <taxon>Pseudomonadota</taxon>
        <taxon>Gammaproteobacteria</taxon>
        <taxon>Vibrionales</taxon>
        <taxon>Vibrionaceae</taxon>
        <taxon>Vibrio</taxon>
    </lineage>
</organism>
<protein>
    <submittedName>
        <fullName evidence="7">Capsular biosynthesis protein</fullName>
    </submittedName>
</protein>
<evidence type="ECO:0000256" key="6">
    <source>
        <dbReference type="SAM" id="Phobius"/>
    </source>
</evidence>
<feature type="transmembrane region" description="Helical" evidence="6">
    <location>
        <begin position="378"/>
        <end position="397"/>
    </location>
</feature>
<evidence type="ECO:0000256" key="3">
    <source>
        <dbReference type="ARBA" id="ARBA00022692"/>
    </source>
</evidence>
<dbReference type="Proteomes" id="UP000031977">
    <property type="component" value="Unassembled WGS sequence"/>
</dbReference>
<feature type="transmembrane region" description="Helical" evidence="6">
    <location>
        <begin position="56"/>
        <end position="79"/>
    </location>
</feature>
<dbReference type="PANTHER" id="PTHR30250">
    <property type="entry name" value="PST FAMILY PREDICTED COLANIC ACID TRANSPORTER"/>
    <property type="match status" value="1"/>
</dbReference>
<sequence>MLQTIQQKILFMSSNKKSLFSVGLKTAVTRIFSAMFAFLLTLIVSRTTDTTISGQFFFLFNLVSLMAIVSQLGFDVSLVRYNAIAFNEQNTKQQSNNYKIALSRSLLFCAVAIMVLASGAYLFPEQLNQTNTPLAAFILALFCVPFLVLGQTNSRVLQASKNVVSSLFALQLGVSMLMFFFVAVLDVVNKQNIHSLIIALLLASVIVAAVSTFNWIKSGQYEQPDKTSNKNMTASAKQVWIGSVFSNFLQWGSLVIAGFFISTSDLGLLAAAQRTSLLIGFVLITINFIVAPMFASLYKEGAMIKLRNLSRLACRANIGLALIPVLVCTLFPEFVMQFFGQEFIAAAPLLVALSLGQLVNVATGSVGFLLLMSGHEKVMKYITIVSGIISISLLIILCQLFGVLGAAWAIAIGMAIQNLAALYFVKRYLGFFPVG</sequence>
<feature type="transmembrane region" description="Helical" evidence="6">
    <location>
        <begin position="196"/>
        <end position="216"/>
    </location>
</feature>
<dbReference type="EMBL" id="JXOK01000004">
    <property type="protein sequence ID" value="KIN12573.1"/>
    <property type="molecule type" value="Genomic_DNA"/>
</dbReference>
<dbReference type="InterPro" id="IPR050833">
    <property type="entry name" value="Poly_Biosynth_Transport"/>
</dbReference>
<evidence type="ECO:0000256" key="1">
    <source>
        <dbReference type="ARBA" id="ARBA00004651"/>
    </source>
</evidence>
<feature type="transmembrane region" description="Helical" evidence="6">
    <location>
        <begin position="163"/>
        <end position="184"/>
    </location>
</feature>
<evidence type="ECO:0000256" key="2">
    <source>
        <dbReference type="ARBA" id="ARBA00022475"/>
    </source>
</evidence>
<evidence type="ECO:0000313" key="7">
    <source>
        <dbReference type="EMBL" id="KIN12573.1"/>
    </source>
</evidence>
<dbReference type="InterPro" id="IPR002797">
    <property type="entry name" value="Polysacc_synth"/>
</dbReference>
<dbReference type="RefSeq" id="WP_041154081.1">
    <property type="nucleotide sequence ID" value="NZ_CBCRVP010000011.1"/>
</dbReference>
<evidence type="ECO:0000256" key="4">
    <source>
        <dbReference type="ARBA" id="ARBA00022989"/>
    </source>
</evidence>
<gene>
    <name evidence="7" type="ORF">SU60_02080</name>
</gene>
<proteinExistence type="predicted"/>
<feature type="transmembrane region" description="Helical" evidence="6">
    <location>
        <begin position="403"/>
        <end position="425"/>
    </location>
</feature>
<feature type="transmembrane region" description="Helical" evidence="6">
    <location>
        <begin position="345"/>
        <end position="371"/>
    </location>
</feature>